<dbReference type="AlphaFoldDB" id="A0A8R1E779"/>
<sequence length="77" mass="8730">MNILLFPGTPTHGRRSSNIFKLCDMGCSKALSNDSSQEMRTLVGTANFLVMLLFTRYQNTPKMREKLGECSDWPETL</sequence>
<dbReference type="EnsemblMetazoa" id="CJA21850.1">
    <property type="protein sequence ID" value="CJA21850.1"/>
    <property type="gene ID" value="WBGene00177422"/>
</dbReference>
<evidence type="ECO:0008006" key="3">
    <source>
        <dbReference type="Google" id="ProtNLM"/>
    </source>
</evidence>
<proteinExistence type="predicted"/>
<keyword evidence="2" id="KW-1185">Reference proteome</keyword>
<organism evidence="1 2">
    <name type="scientific">Caenorhabditis japonica</name>
    <dbReference type="NCBI Taxonomy" id="281687"/>
    <lineage>
        <taxon>Eukaryota</taxon>
        <taxon>Metazoa</taxon>
        <taxon>Ecdysozoa</taxon>
        <taxon>Nematoda</taxon>
        <taxon>Chromadorea</taxon>
        <taxon>Rhabditida</taxon>
        <taxon>Rhabditina</taxon>
        <taxon>Rhabditomorpha</taxon>
        <taxon>Rhabditoidea</taxon>
        <taxon>Rhabditidae</taxon>
        <taxon>Peloderinae</taxon>
        <taxon>Caenorhabditis</taxon>
    </lineage>
</organism>
<protein>
    <recommendedName>
        <fullName evidence="3">Protein kinase domain-containing protein</fullName>
    </recommendedName>
</protein>
<evidence type="ECO:0000313" key="2">
    <source>
        <dbReference type="Proteomes" id="UP000005237"/>
    </source>
</evidence>
<reference evidence="2" key="1">
    <citation type="submission" date="2010-08" db="EMBL/GenBank/DDBJ databases">
        <authorList>
            <consortium name="Caenorhabditis japonica Sequencing Consortium"/>
            <person name="Wilson R.K."/>
        </authorList>
    </citation>
    <scope>NUCLEOTIDE SEQUENCE [LARGE SCALE GENOMIC DNA]</scope>
    <source>
        <strain evidence="2">DF5081</strain>
    </source>
</reference>
<reference evidence="1" key="2">
    <citation type="submission" date="2022-06" db="UniProtKB">
        <authorList>
            <consortium name="EnsemblMetazoa"/>
        </authorList>
    </citation>
    <scope>IDENTIFICATION</scope>
    <source>
        <strain evidence="1">DF5081</strain>
    </source>
</reference>
<name>A0A8R1E779_CAEJA</name>
<evidence type="ECO:0000313" key="1">
    <source>
        <dbReference type="EnsemblMetazoa" id="CJA21850.1"/>
    </source>
</evidence>
<accession>A0A8R1E779</accession>
<dbReference type="Proteomes" id="UP000005237">
    <property type="component" value="Unassembled WGS sequence"/>
</dbReference>